<dbReference type="Proteomes" id="UP000769780">
    <property type="component" value="Unassembled WGS sequence"/>
</dbReference>
<evidence type="ECO:0008006" key="3">
    <source>
        <dbReference type="Google" id="ProtNLM"/>
    </source>
</evidence>
<dbReference type="PROSITE" id="PS51257">
    <property type="entry name" value="PROKAR_LIPOPROTEIN"/>
    <property type="match status" value="1"/>
</dbReference>
<gene>
    <name evidence="1" type="ORF">H0185_18105</name>
</gene>
<protein>
    <recommendedName>
        <fullName evidence="3">Lipoprotein</fullName>
    </recommendedName>
</protein>
<reference evidence="1 2" key="1">
    <citation type="submission" date="2020-07" db="EMBL/GenBank/DDBJ databases">
        <title>Fungal Genomes of the International Space Station.</title>
        <authorList>
            <person name="Seuylemezian A."/>
            <person name="Singh N.K."/>
            <person name="Wood J."/>
            <person name="Venkateswaran K."/>
        </authorList>
    </citation>
    <scope>NUCLEOTIDE SEQUENCE [LARGE SCALE GENOMIC DNA]</scope>
    <source>
        <strain evidence="1 2">PL-B2</strain>
    </source>
</reference>
<sequence length="222" mass="24952">MNFWKTGMTGILVGSLLVGCGTEQAEKKEEPKVEAATKIKVEAETIDPKEWKDVSNAEELEYPDFETNAKGWISQTLTDLQSETPDKYFDAGYDESYHEYIMAQSITNVLGTYIQVEGGDLEKDFDNIYTLAEIVQDEHIKRGEHLDVDYLAEKYGENKQEAVKEWKPSTERQAEAFEYLLLLLNDVHIAINEGATGEVAGFSYQADGAKTNELEAFIKGGE</sequence>
<organism evidence="1 2">
    <name type="scientific">Mesobacillus maritimus</name>
    <dbReference type="NCBI Taxonomy" id="1643336"/>
    <lineage>
        <taxon>Bacteria</taxon>
        <taxon>Bacillati</taxon>
        <taxon>Bacillota</taxon>
        <taxon>Bacilli</taxon>
        <taxon>Bacillales</taxon>
        <taxon>Bacillaceae</taxon>
        <taxon>Mesobacillus</taxon>
    </lineage>
</organism>
<proteinExistence type="predicted"/>
<comment type="caution">
    <text evidence="1">The sequence shown here is derived from an EMBL/GenBank/DDBJ whole genome shotgun (WGS) entry which is preliminary data.</text>
</comment>
<evidence type="ECO:0000313" key="1">
    <source>
        <dbReference type="EMBL" id="MBY0098681.1"/>
    </source>
</evidence>
<dbReference type="RefSeq" id="WP_221874906.1">
    <property type="nucleotide sequence ID" value="NZ_JACWFH010000026.1"/>
</dbReference>
<accession>A0ABS7K8T9</accession>
<keyword evidence="2" id="KW-1185">Reference proteome</keyword>
<name>A0ABS7K8T9_9BACI</name>
<dbReference type="EMBL" id="JACWFH010000026">
    <property type="protein sequence ID" value="MBY0098681.1"/>
    <property type="molecule type" value="Genomic_DNA"/>
</dbReference>
<evidence type="ECO:0000313" key="2">
    <source>
        <dbReference type="Proteomes" id="UP000769780"/>
    </source>
</evidence>